<dbReference type="GO" id="GO:0051267">
    <property type="term" value="F:CP2 mannose-ethanolamine phosphotransferase activity"/>
    <property type="evidence" value="ECO:0007669"/>
    <property type="project" value="TreeGrafter"/>
</dbReference>
<evidence type="ECO:0000313" key="2">
    <source>
        <dbReference type="Proteomes" id="UP000230423"/>
    </source>
</evidence>
<sequence length="72" mass="7914">CFDIDVRDHLVDGDLRVVLMVIDAWRMSFLAEGDSPMTFLRQSISSGRAVAFTANAQTPTVTMPRIKVGDAT</sequence>
<dbReference type="EMBL" id="KZ401304">
    <property type="protein sequence ID" value="PIO54123.1"/>
    <property type="molecule type" value="Genomic_DNA"/>
</dbReference>
<dbReference type="GO" id="GO:0006506">
    <property type="term" value="P:GPI anchor biosynthetic process"/>
    <property type="evidence" value="ECO:0007669"/>
    <property type="project" value="InterPro"/>
</dbReference>
<dbReference type="InterPro" id="IPR039527">
    <property type="entry name" value="PIGG/GPI7"/>
</dbReference>
<dbReference type="AlphaFoldDB" id="A0A2G9T829"/>
<dbReference type="Proteomes" id="UP000230423">
    <property type="component" value="Unassembled WGS sequence"/>
</dbReference>
<proteinExistence type="predicted"/>
<organism evidence="1 2">
    <name type="scientific">Teladorsagia circumcincta</name>
    <name type="common">Brown stomach worm</name>
    <name type="synonym">Ostertagia circumcincta</name>
    <dbReference type="NCBI Taxonomy" id="45464"/>
    <lineage>
        <taxon>Eukaryota</taxon>
        <taxon>Metazoa</taxon>
        <taxon>Ecdysozoa</taxon>
        <taxon>Nematoda</taxon>
        <taxon>Chromadorea</taxon>
        <taxon>Rhabditida</taxon>
        <taxon>Rhabditina</taxon>
        <taxon>Rhabditomorpha</taxon>
        <taxon>Strongyloidea</taxon>
        <taxon>Trichostrongylidae</taxon>
        <taxon>Teladorsagia</taxon>
    </lineage>
</organism>
<name>A0A2G9T829_TELCI</name>
<reference evidence="1 2" key="1">
    <citation type="submission" date="2015-09" db="EMBL/GenBank/DDBJ databases">
        <title>Draft genome of the parasitic nematode Teladorsagia circumcincta isolate WARC Sus (inbred).</title>
        <authorList>
            <person name="Mitreva M."/>
        </authorList>
    </citation>
    <scope>NUCLEOTIDE SEQUENCE [LARGE SCALE GENOMIC DNA]</scope>
    <source>
        <strain evidence="1 2">S</strain>
    </source>
</reference>
<protein>
    <submittedName>
        <fullName evidence="1">Uncharacterized protein</fullName>
    </submittedName>
</protein>
<feature type="non-terminal residue" evidence="1">
    <location>
        <position position="1"/>
    </location>
</feature>
<dbReference type="PANTHER" id="PTHR23072:SF0">
    <property type="entry name" value="GPI ETHANOLAMINE PHOSPHATE TRANSFERASE 2"/>
    <property type="match status" value="1"/>
</dbReference>
<accession>A0A2G9T829</accession>
<dbReference type="PANTHER" id="PTHR23072">
    <property type="entry name" value="PHOSPHATIDYLINOSITOL GLYCAN-RELATED"/>
    <property type="match status" value="1"/>
</dbReference>
<dbReference type="OrthoDB" id="272139at2759"/>
<gene>
    <name evidence="1" type="ORF">TELCIR_24520</name>
</gene>
<evidence type="ECO:0000313" key="1">
    <source>
        <dbReference type="EMBL" id="PIO54123.1"/>
    </source>
</evidence>
<keyword evidence="2" id="KW-1185">Reference proteome</keyword>
<dbReference type="GO" id="GO:0005789">
    <property type="term" value="C:endoplasmic reticulum membrane"/>
    <property type="evidence" value="ECO:0007669"/>
    <property type="project" value="TreeGrafter"/>
</dbReference>